<organism evidence="2 3">
    <name type="scientific">Lophiostoma macrostomum CBS 122681</name>
    <dbReference type="NCBI Taxonomy" id="1314788"/>
    <lineage>
        <taxon>Eukaryota</taxon>
        <taxon>Fungi</taxon>
        <taxon>Dikarya</taxon>
        <taxon>Ascomycota</taxon>
        <taxon>Pezizomycotina</taxon>
        <taxon>Dothideomycetes</taxon>
        <taxon>Pleosporomycetidae</taxon>
        <taxon>Pleosporales</taxon>
        <taxon>Lophiostomataceae</taxon>
        <taxon>Lophiostoma</taxon>
    </lineage>
</organism>
<accession>A0A6A6TT65</accession>
<reference evidence="2" key="1">
    <citation type="journal article" date="2020" name="Stud. Mycol.">
        <title>101 Dothideomycetes genomes: a test case for predicting lifestyles and emergence of pathogens.</title>
        <authorList>
            <person name="Haridas S."/>
            <person name="Albert R."/>
            <person name="Binder M."/>
            <person name="Bloem J."/>
            <person name="Labutti K."/>
            <person name="Salamov A."/>
            <person name="Andreopoulos B."/>
            <person name="Baker S."/>
            <person name="Barry K."/>
            <person name="Bills G."/>
            <person name="Bluhm B."/>
            <person name="Cannon C."/>
            <person name="Castanera R."/>
            <person name="Culley D."/>
            <person name="Daum C."/>
            <person name="Ezra D."/>
            <person name="Gonzalez J."/>
            <person name="Henrissat B."/>
            <person name="Kuo A."/>
            <person name="Liang C."/>
            <person name="Lipzen A."/>
            <person name="Lutzoni F."/>
            <person name="Magnuson J."/>
            <person name="Mondo S."/>
            <person name="Nolan M."/>
            <person name="Ohm R."/>
            <person name="Pangilinan J."/>
            <person name="Park H.-J."/>
            <person name="Ramirez L."/>
            <person name="Alfaro M."/>
            <person name="Sun H."/>
            <person name="Tritt A."/>
            <person name="Yoshinaga Y."/>
            <person name="Zwiers L.-H."/>
            <person name="Turgeon B."/>
            <person name="Goodwin S."/>
            <person name="Spatafora J."/>
            <person name="Crous P."/>
            <person name="Grigoriev I."/>
        </authorList>
    </citation>
    <scope>NUCLEOTIDE SEQUENCE</scope>
    <source>
        <strain evidence="2">CBS 122681</strain>
    </source>
</reference>
<dbReference type="OrthoDB" id="2129288at2759"/>
<dbReference type="EMBL" id="MU004290">
    <property type="protein sequence ID" value="KAF2662143.1"/>
    <property type="molecule type" value="Genomic_DNA"/>
</dbReference>
<evidence type="ECO:0000313" key="2">
    <source>
        <dbReference type="EMBL" id="KAF2662143.1"/>
    </source>
</evidence>
<protein>
    <recommendedName>
        <fullName evidence="1">Tautomerase cis-CaaD-like domain-containing protein</fullName>
    </recommendedName>
</protein>
<proteinExistence type="predicted"/>
<evidence type="ECO:0000259" key="1">
    <source>
        <dbReference type="Pfam" id="PF14832"/>
    </source>
</evidence>
<dbReference type="Gene3D" id="3.30.429.10">
    <property type="entry name" value="Macrophage Migration Inhibitory Factor"/>
    <property type="match status" value="1"/>
</dbReference>
<gene>
    <name evidence="2" type="ORF">K491DRAFT_585581</name>
</gene>
<dbReference type="Proteomes" id="UP000799324">
    <property type="component" value="Unassembled WGS sequence"/>
</dbReference>
<feature type="domain" description="Tautomerase cis-CaaD-like" evidence="1">
    <location>
        <begin position="1"/>
        <end position="142"/>
    </location>
</feature>
<dbReference type="InterPro" id="IPR028116">
    <property type="entry name" value="Cis-CaaD-like"/>
</dbReference>
<sequence>MPLWIIYHPPETFTSPTTKQALAAEITSIYTAASLPAFYVNVLFIPIPPSSFFIGGSNPPGQDSSKPWIRITIQNIARKIPNPVVRDRFLARVDQALKPYIQDAGYDWEYSVEETSRELWKIDGFVPPMPGSEAEREWVARNSPGEFERGRGGLL</sequence>
<name>A0A6A6TT65_9PLEO</name>
<dbReference type="Pfam" id="PF14832">
    <property type="entry name" value="Tautomerase_3"/>
    <property type="match status" value="1"/>
</dbReference>
<keyword evidence="3" id="KW-1185">Reference proteome</keyword>
<dbReference type="AlphaFoldDB" id="A0A6A6TT65"/>
<dbReference type="InterPro" id="IPR014347">
    <property type="entry name" value="Tautomerase/MIF_sf"/>
</dbReference>
<evidence type="ECO:0000313" key="3">
    <source>
        <dbReference type="Proteomes" id="UP000799324"/>
    </source>
</evidence>